<evidence type="ECO:0000256" key="1">
    <source>
        <dbReference type="SAM" id="MobiDB-lite"/>
    </source>
</evidence>
<comment type="caution">
    <text evidence="2">The sequence shown here is derived from an EMBL/GenBank/DDBJ whole genome shotgun (WGS) entry which is preliminary data.</text>
</comment>
<name>A0A1Q9EC43_SYMMI</name>
<keyword evidence="3" id="KW-1185">Reference proteome</keyword>
<reference evidence="2 3" key="1">
    <citation type="submission" date="2016-02" db="EMBL/GenBank/DDBJ databases">
        <title>Genome analysis of coral dinoflagellate symbionts highlights evolutionary adaptations to a symbiotic lifestyle.</title>
        <authorList>
            <person name="Aranda M."/>
            <person name="Li Y."/>
            <person name="Liew Y.J."/>
            <person name="Baumgarten S."/>
            <person name="Simakov O."/>
            <person name="Wilson M."/>
            <person name="Piel J."/>
            <person name="Ashoor H."/>
            <person name="Bougouffa S."/>
            <person name="Bajic V.B."/>
            <person name="Ryu T."/>
            <person name="Ravasi T."/>
            <person name="Bayer T."/>
            <person name="Micklem G."/>
            <person name="Kim H."/>
            <person name="Bhak J."/>
            <person name="Lajeunesse T.C."/>
            <person name="Voolstra C.R."/>
        </authorList>
    </citation>
    <scope>NUCLEOTIDE SEQUENCE [LARGE SCALE GENOMIC DNA]</scope>
    <source>
        <strain evidence="2 3">CCMP2467</strain>
    </source>
</reference>
<feature type="region of interest" description="Disordered" evidence="1">
    <location>
        <begin position="273"/>
        <end position="370"/>
    </location>
</feature>
<protein>
    <submittedName>
        <fullName evidence="2">Uncharacterized protein</fullName>
    </submittedName>
</protein>
<evidence type="ECO:0000313" key="2">
    <source>
        <dbReference type="EMBL" id="OLQ04961.1"/>
    </source>
</evidence>
<accession>A0A1Q9EC43</accession>
<organism evidence="2 3">
    <name type="scientific">Symbiodinium microadriaticum</name>
    <name type="common">Dinoflagellate</name>
    <name type="synonym">Zooxanthella microadriatica</name>
    <dbReference type="NCBI Taxonomy" id="2951"/>
    <lineage>
        <taxon>Eukaryota</taxon>
        <taxon>Sar</taxon>
        <taxon>Alveolata</taxon>
        <taxon>Dinophyceae</taxon>
        <taxon>Suessiales</taxon>
        <taxon>Symbiodiniaceae</taxon>
        <taxon>Symbiodinium</taxon>
    </lineage>
</organism>
<dbReference type="AlphaFoldDB" id="A0A1Q9EC43"/>
<feature type="compositionally biased region" description="Low complexity" evidence="1">
    <location>
        <begin position="273"/>
        <end position="290"/>
    </location>
</feature>
<evidence type="ECO:0000313" key="3">
    <source>
        <dbReference type="Proteomes" id="UP000186817"/>
    </source>
</evidence>
<gene>
    <name evidence="2" type="ORF">AK812_SmicGene11909</name>
</gene>
<dbReference type="OrthoDB" id="431075at2759"/>
<dbReference type="EMBL" id="LSRX01000197">
    <property type="protein sequence ID" value="OLQ04961.1"/>
    <property type="molecule type" value="Genomic_DNA"/>
</dbReference>
<feature type="compositionally biased region" description="Polar residues" evidence="1">
    <location>
        <begin position="307"/>
        <end position="327"/>
    </location>
</feature>
<proteinExistence type="predicted"/>
<dbReference type="Proteomes" id="UP000186817">
    <property type="component" value="Unassembled WGS sequence"/>
</dbReference>
<feature type="compositionally biased region" description="Basic and acidic residues" evidence="1">
    <location>
        <begin position="292"/>
        <end position="306"/>
    </location>
</feature>
<sequence>MECTETHNMGLRATLPHLKTGAIQGQVEGVKVTGGIAHLHSSVLSDEMIHGMAMAHSDLQVSRSPPVMFPTKSSATESTCMDKSALSLSMSASFSHSEGNASVTDRQRMLPSEETTCYPRLPQPPEAWVCARPEEPVAVRRRISGRVVPYDEIDAYSVALSSVSDEAAGKGSRERSARGTKGGLAQDFYHERRLINEPAPAGQIPRPSLSLIESDLEQLYAAARAPHAWNHSCEPELHDTRLVEAEPHSFAQREDLDCSIVPVLRCSVQQAEEQSQASFGSRPSSQRSSRTGLREDLAKERQDQVHATRSRQALVQRQSGPSTSRYVDSQLRVAETDSMARAARPDQVESNPSEQASRDRHSRLPPPPERWLEAQSFAEPGRQLRRLAKRRKALAKELRARLHHMEQHCGLLSEDYRRLAGLDTELHKVVATLQAAFATEHEAMMLSVNSRDS</sequence>